<dbReference type="Gene3D" id="3.40.50.620">
    <property type="entry name" value="HUPs"/>
    <property type="match status" value="2"/>
</dbReference>
<evidence type="ECO:0000313" key="4">
    <source>
        <dbReference type="Proteomes" id="UP000620224"/>
    </source>
</evidence>
<feature type="domain" description="UspA" evidence="2">
    <location>
        <begin position="2"/>
        <end position="34"/>
    </location>
</feature>
<dbReference type="Pfam" id="PF00582">
    <property type="entry name" value="Usp"/>
    <property type="match status" value="2"/>
</dbReference>
<evidence type="ECO:0000259" key="2">
    <source>
        <dbReference type="Pfam" id="PF00582"/>
    </source>
</evidence>
<dbReference type="SUPFAM" id="SSF52402">
    <property type="entry name" value="Adenine nucleotide alpha hydrolases-like"/>
    <property type="match status" value="2"/>
</dbReference>
<evidence type="ECO:0000256" key="1">
    <source>
        <dbReference type="ARBA" id="ARBA00008791"/>
    </source>
</evidence>
<organism evidence="3 4">
    <name type="scientific">Streptomyces lucensis JCM 4490</name>
    <dbReference type="NCBI Taxonomy" id="1306176"/>
    <lineage>
        <taxon>Bacteria</taxon>
        <taxon>Bacillati</taxon>
        <taxon>Actinomycetota</taxon>
        <taxon>Actinomycetes</taxon>
        <taxon>Kitasatosporales</taxon>
        <taxon>Streptomycetaceae</taxon>
        <taxon>Streptomyces</taxon>
    </lineage>
</organism>
<dbReference type="EMBL" id="BMUE01000003">
    <property type="protein sequence ID" value="GGW42871.1"/>
    <property type="molecule type" value="Genomic_DNA"/>
</dbReference>
<evidence type="ECO:0000313" key="3">
    <source>
        <dbReference type="EMBL" id="GGW42871.1"/>
    </source>
</evidence>
<dbReference type="InterPro" id="IPR006016">
    <property type="entry name" value="UspA"/>
</dbReference>
<gene>
    <name evidence="3" type="ORF">GCM10010503_19250</name>
</gene>
<dbReference type="AlphaFoldDB" id="A0A918J1D0"/>
<accession>A0A918J1D0</accession>
<dbReference type="PANTHER" id="PTHR46268:SF6">
    <property type="entry name" value="UNIVERSAL STRESS PROTEIN UP12"/>
    <property type="match status" value="1"/>
</dbReference>
<dbReference type="Proteomes" id="UP000620224">
    <property type="component" value="Unassembled WGS sequence"/>
</dbReference>
<sequence length="197" mass="20379">MLGSLGLGRTAGFVTGSVSQRVVGRAPCPVVLVRAGTSAADEHLPATDGVAPEEIPGIPYRDVVLGLDVGHPCDDLLAFAFDAAHRRRTGLRVVHVFRTPPADPAAPAVPAAERLAAVERAVVAALRPWCEKYPEVRVTETVVEGRPGAELVRATAGAGLVVVGRRIAGSRLGAHTGPVTHAVLHHVRGAVAVVPHA</sequence>
<keyword evidence="4" id="KW-1185">Reference proteome</keyword>
<comment type="similarity">
    <text evidence="1">Belongs to the universal stress protein A family.</text>
</comment>
<dbReference type="InterPro" id="IPR014729">
    <property type="entry name" value="Rossmann-like_a/b/a_fold"/>
</dbReference>
<proteinExistence type="inferred from homology"/>
<reference evidence="3" key="1">
    <citation type="journal article" date="2014" name="Int. J. Syst. Evol. Microbiol.">
        <title>Complete genome sequence of Corynebacterium casei LMG S-19264T (=DSM 44701T), isolated from a smear-ripened cheese.</title>
        <authorList>
            <consortium name="US DOE Joint Genome Institute (JGI-PGF)"/>
            <person name="Walter F."/>
            <person name="Albersmeier A."/>
            <person name="Kalinowski J."/>
            <person name="Ruckert C."/>
        </authorList>
    </citation>
    <scope>NUCLEOTIDE SEQUENCE</scope>
    <source>
        <strain evidence="3">JCM 4490</strain>
    </source>
</reference>
<name>A0A918J1D0_9ACTN</name>
<dbReference type="PANTHER" id="PTHR46268">
    <property type="entry name" value="STRESS RESPONSE PROTEIN NHAX"/>
    <property type="match status" value="1"/>
</dbReference>
<comment type="caution">
    <text evidence="3">The sequence shown here is derived from an EMBL/GenBank/DDBJ whole genome shotgun (WGS) entry which is preliminary data.</text>
</comment>
<feature type="domain" description="UspA" evidence="2">
    <location>
        <begin position="60"/>
        <end position="195"/>
    </location>
</feature>
<protein>
    <recommendedName>
        <fullName evidence="2">UspA domain-containing protein</fullName>
    </recommendedName>
</protein>
<reference evidence="3" key="2">
    <citation type="submission" date="2020-09" db="EMBL/GenBank/DDBJ databases">
        <authorList>
            <person name="Sun Q."/>
            <person name="Ohkuma M."/>
        </authorList>
    </citation>
    <scope>NUCLEOTIDE SEQUENCE</scope>
    <source>
        <strain evidence="3">JCM 4490</strain>
    </source>
</reference>